<dbReference type="SUPFAM" id="SSF53474">
    <property type="entry name" value="alpha/beta-Hydrolases"/>
    <property type="match status" value="1"/>
</dbReference>
<evidence type="ECO:0000259" key="2">
    <source>
        <dbReference type="Pfam" id="PF00561"/>
    </source>
</evidence>
<organism evidence="3 4">
    <name type="scientific">Sinomicrobium pectinilyticum</name>
    <dbReference type="NCBI Taxonomy" id="1084421"/>
    <lineage>
        <taxon>Bacteria</taxon>
        <taxon>Pseudomonadati</taxon>
        <taxon>Bacteroidota</taxon>
        <taxon>Flavobacteriia</taxon>
        <taxon>Flavobacteriales</taxon>
        <taxon>Flavobacteriaceae</taxon>
        <taxon>Sinomicrobium</taxon>
    </lineage>
</organism>
<dbReference type="InterPro" id="IPR029058">
    <property type="entry name" value="AB_hydrolase_fold"/>
</dbReference>
<dbReference type="InterPro" id="IPR000073">
    <property type="entry name" value="AB_hydrolase_1"/>
</dbReference>
<sequence length="256" mass="29293">MQELYSKITGQGPPLIILHGFLGMSDNWKTLGNQYAENGFEVHLIDQRNHGRSFHSDQFSYELLAEDLHRYCLNHKLEKISIIGHSMGGKTAMLFATTYPEMVEALIIADISPKYYPVHHQTILNGLLSIDFKTTKSRKEADEQLARYIPELGVRQFLLKNIYWKDKDELAFRFNLTALNDNIEEIGKALPDNARYEGKTLFIKGGQSEYITAQDETLIRQHFPEASVSAIPGAGHWVQAENPGMFFRITSEFLKR</sequence>
<evidence type="ECO:0000256" key="1">
    <source>
        <dbReference type="ARBA" id="ARBA00022801"/>
    </source>
</evidence>
<dbReference type="GO" id="GO:0016787">
    <property type="term" value="F:hydrolase activity"/>
    <property type="evidence" value="ECO:0007669"/>
    <property type="project" value="UniProtKB-KW"/>
</dbReference>
<accession>A0A3N0D0Z2</accession>
<proteinExistence type="predicted"/>
<dbReference type="Gene3D" id="3.40.50.1820">
    <property type="entry name" value="alpha/beta hydrolase"/>
    <property type="match status" value="1"/>
</dbReference>
<dbReference type="PRINTS" id="PR00111">
    <property type="entry name" value="ABHYDROLASE"/>
</dbReference>
<gene>
    <name evidence="3" type="ORF">ED312_22425</name>
</gene>
<evidence type="ECO:0000313" key="3">
    <source>
        <dbReference type="EMBL" id="RNL69239.1"/>
    </source>
</evidence>
<comment type="caution">
    <text evidence="3">The sequence shown here is derived from an EMBL/GenBank/DDBJ whole genome shotgun (WGS) entry which is preliminary data.</text>
</comment>
<reference evidence="3 4" key="1">
    <citation type="submission" date="2018-10" db="EMBL/GenBank/DDBJ databases">
        <title>Sinomicrobium pectinilyticum sp. nov., a pectinase-producing bacterium isolated from alkaline and saline soil, and emended description of the genus Sinomicrobium.</title>
        <authorList>
            <person name="Cheng B."/>
            <person name="Li C."/>
            <person name="Lai Q."/>
            <person name="Du M."/>
            <person name="Shao Z."/>
            <person name="Xu P."/>
            <person name="Yang C."/>
        </authorList>
    </citation>
    <scope>NUCLEOTIDE SEQUENCE [LARGE SCALE GENOMIC DNA]</scope>
    <source>
        <strain evidence="3 4">5DNS001</strain>
    </source>
</reference>
<dbReference type="EMBL" id="RJTM01000182">
    <property type="protein sequence ID" value="RNL69239.1"/>
    <property type="molecule type" value="Genomic_DNA"/>
</dbReference>
<dbReference type="AlphaFoldDB" id="A0A3N0D0Z2"/>
<feature type="domain" description="AB hydrolase-1" evidence="2">
    <location>
        <begin position="13"/>
        <end position="111"/>
    </location>
</feature>
<dbReference type="OrthoDB" id="9808398at2"/>
<dbReference type="PANTHER" id="PTHR46118:SF4">
    <property type="entry name" value="PROTEIN ABHD11"/>
    <property type="match status" value="1"/>
</dbReference>
<dbReference type="Pfam" id="PF00561">
    <property type="entry name" value="Abhydrolase_1"/>
    <property type="match status" value="1"/>
</dbReference>
<dbReference type="PANTHER" id="PTHR46118">
    <property type="entry name" value="PROTEIN ABHD11"/>
    <property type="match status" value="1"/>
</dbReference>
<name>A0A3N0D0Z2_SINP1</name>
<protein>
    <submittedName>
        <fullName evidence="3">Alpha/beta fold hydrolase</fullName>
    </submittedName>
</protein>
<evidence type="ECO:0000313" key="4">
    <source>
        <dbReference type="Proteomes" id="UP000267469"/>
    </source>
</evidence>
<keyword evidence="4" id="KW-1185">Reference proteome</keyword>
<dbReference type="RefSeq" id="WP_123218256.1">
    <property type="nucleotide sequence ID" value="NZ_RJTM01000182.1"/>
</dbReference>
<dbReference type="Proteomes" id="UP000267469">
    <property type="component" value="Unassembled WGS sequence"/>
</dbReference>
<keyword evidence="1 3" id="KW-0378">Hydrolase</keyword>